<dbReference type="InterPro" id="IPR029058">
    <property type="entry name" value="AB_hydrolase_fold"/>
</dbReference>
<reference evidence="2" key="1">
    <citation type="submission" date="2015-03" db="EMBL/GenBank/DDBJ databases">
        <authorList>
            <consortium name="Pathogen Informatics"/>
        </authorList>
    </citation>
    <scope>NUCLEOTIDE SEQUENCE [LARGE SCALE GENOMIC DNA]</scope>
    <source>
        <strain evidence="2">NCTC11134</strain>
    </source>
</reference>
<name>A0A0H5P283_NOCFR</name>
<proteinExistence type="predicted"/>
<accession>A0A0H5P283</accession>
<organism evidence="1 2">
    <name type="scientific">Nocardia farcinica</name>
    <dbReference type="NCBI Taxonomy" id="37329"/>
    <lineage>
        <taxon>Bacteria</taxon>
        <taxon>Bacillati</taxon>
        <taxon>Actinomycetota</taxon>
        <taxon>Actinomycetes</taxon>
        <taxon>Mycobacteriales</taxon>
        <taxon>Nocardiaceae</taxon>
        <taxon>Nocardia</taxon>
    </lineage>
</organism>
<dbReference type="RefSeq" id="WP_060592014.1">
    <property type="nucleotide sequence ID" value="NZ_CP031418.1"/>
</dbReference>
<dbReference type="AlphaFoldDB" id="A0A0H5P283"/>
<evidence type="ECO:0000313" key="2">
    <source>
        <dbReference type="Proteomes" id="UP000057820"/>
    </source>
</evidence>
<evidence type="ECO:0000313" key="1">
    <source>
        <dbReference type="EMBL" id="CRY76546.1"/>
    </source>
</evidence>
<sequence>MSPTTERPTTERLGAGRYREAAAAPAATVTSVHELATADGAKVAGVLRSVPGARTVVALMHPRQDLTHHVLVPELLARGYAVWTQGARSPNNDIALIHEQALLDVAAGQVFLRDTGFEHVVTLGHSGGGTLFAFYHQQAGRAPGERLTQTPAGRPIDLAAADMPLPDGAVFLAPHPGQGALLLRLIDPSVVDESDPLSVDPALNPFDPANGFAEPPHSSTYSADFVRRYRAAQRERIERLDAVARARVAEAAAARRRFTTSHDPADRRAALVPRVLTVYRTDADLRFTDLSLSPNERPYGSLFGRRPDLTDYGLVGFGRFSTPEAWLSTWSGLSTNADFVRCAPGVTVPSLFVELTGDQACFPEDAAAMVAALGAADTTHIRVRGTHFGGPIAEGEPTGASLAAVEIDRWLAERFAR</sequence>
<evidence type="ECO:0008006" key="3">
    <source>
        <dbReference type="Google" id="ProtNLM"/>
    </source>
</evidence>
<gene>
    <name evidence="1" type="ORF">ERS450000_01908</name>
</gene>
<dbReference type="KEGG" id="nfr:ERS450000_01908"/>
<dbReference type="EMBL" id="LN868938">
    <property type="protein sequence ID" value="CRY76546.1"/>
    <property type="molecule type" value="Genomic_DNA"/>
</dbReference>
<dbReference type="SUPFAM" id="SSF53474">
    <property type="entry name" value="alpha/beta-Hydrolases"/>
    <property type="match status" value="1"/>
</dbReference>
<dbReference type="Proteomes" id="UP000057820">
    <property type="component" value="Chromosome 1"/>
</dbReference>
<dbReference type="Gene3D" id="3.40.50.1820">
    <property type="entry name" value="alpha/beta hydrolase"/>
    <property type="match status" value="1"/>
</dbReference>
<protein>
    <recommendedName>
        <fullName evidence="3">Alpha/beta hydrolase family</fullName>
    </recommendedName>
</protein>